<protein>
    <submittedName>
        <fullName evidence="3">BRCA1</fullName>
    </submittedName>
</protein>
<evidence type="ECO:0000256" key="1">
    <source>
        <dbReference type="SAM" id="MobiDB-lite"/>
    </source>
</evidence>
<evidence type="ECO:0000313" key="2">
    <source>
        <dbReference type="Proteomes" id="UP000887565"/>
    </source>
</evidence>
<organism evidence="2 3">
    <name type="scientific">Romanomermis culicivorax</name>
    <name type="common">Nematode worm</name>
    <dbReference type="NCBI Taxonomy" id="13658"/>
    <lineage>
        <taxon>Eukaryota</taxon>
        <taxon>Metazoa</taxon>
        <taxon>Ecdysozoa</taxon>
        <taxon>Nematoda</taxon>
        <taxon>Enoplea</taxon>
        <taxon>Dorylaimia</taxon>
        <taxon>Mermithida</taxon>
        <taxon>Mermithoidea</taxon>
        <taxon>Mermithidae</taxon>
        <taxon>Romanomermis</taxon>
    </lineage>
</organism>
<feature type="compositionally biased region" description="Basic and acidic residues" evidence="1">
    <location>
        <begin position="74"/>
        <end position="84"/>
    </location>
</feature>
<dbReference type="AlphaFoldDB" id="A0A915HUD9"/>
<dbReference type="WBParaSite" id="nRc.2.0.1.t05022-RA">
    <property type="protein sequence ID" value="nRc.2.0.1.t05022-RA"/>
    <property type="gene ID" value="nRc.2.0.1.g05022"/>
</dbReference>
<evidence type="ECO:0000313" key="3">
    <source>
        <dbReference type="WBParaSite" id="nRc.2.0.1.t05022-RA"/>
    </source>
</evidence>
<proteinExistence type="predicted"/>
<feature type="region of interest" description="Disordered" evidence="1">
    <location>
        <begin position="74"/>
        <end position="122"/>
    </location>
</feature>
<reference evidence="3" key="1">
    <citation type="submission" date="2022-11" db="UniProtKB">
        <authorList>
            <consortium name="WormBaseParasite"/>
        </authorList>
    </citation>
    <scope>IDENTIFICATION</scope>
</reference>
<keyword evidence="2" id="KW-1185">Reference proteome</keyword>
<name>A0A915HUD9_ROMCU</name>
<sequence>IILFNHSSDNLSDKVHKRSDKVHKRNWFKGATNSNASKVQLAAPPHATLHKLEHCVFKTNLKKHSTIMNKTVLLDRNKEEHAEQLTDPSDDEELPLDDSQKDSATQLKNGRFEAIGNHNSLG</sequence>
<dbReference type="Proteomes" id="UP000887565">
    <property type="component" value="Unplaced"/>
</dbReference>
<accession>A0A915HUD9</accession>